<feature type="non-terminal residue" evidence="2">
    <location>
        <position position="1"/>
    </location>
</feature>
<feature type="region of interest" description="Disordered" evidence="1">
    <location>
        <begin position="95"/>
        <end position="115"/>
    </location>
</feature>
<dbReference type="Proteomes" id="UP000685013">
    <property type="component" value="Chromosome 19"/>
</dbReference>
<keyword evidence="3" id="KW-1185">Reference proteome</keyword>
<protein>
    <submittedName>
        <fullName evidence="2">Uncharacterized protein</fullName>
    </submittedName>
</protein>
<accession>A0AAV6LXW2</accession>
<evidence type="ECO:0000256" key="1">
    <source>
        <dbReference type="SAM" id="MobiDB-lite"/>
    </source>
</evidence>
<name>A0AAV6LXW2_9ROSI</name>
<comment type="caution">
    <text evidence="2">The sequence shown here is derived from an EMBL/GenBank/DDBJ whole genome shotgun (WGS) entry which is preliminary data.</text>
</comment>
<dbReference type="AlphaFoldDB" id="A0AAV6LXW2"/>
<feature type="compositionally biased region" description="Polar residues" evidence="1">
    <location>
        <begin position="97"/>
        <end position="107"/>
    </location>
</feature>
<gene>
    <name evidence="2" type="ORF">SDJN03_28497</name>
</gene>
<evidence type="ECO:0000313" key="2">
    <source>
        <dbReference type="EMBL" id="KAG6571769.1"/>
    </source>
</evidence>
<sequence length="115" mass="12868">MLIINGKMEESEAKIILSIEKGLNIISTLNPSDQQPQGLQPPIHSRKMHRISAIITAQKAEFRIKLKQVRNDIEMPLAAAMCRADKPWRSEWWADAGSNSNTLTTKSKCPKEAAT</sequence>
<reference evidence="2 3" key="1">
    <citation type="journal article" date="2021" name="Hortic Res">
        <title>The domestication of Cucurbita argyrosperma as revealed by the genome of its wild relative.</title>
        <authorList>
            <person name="Barrera-Redondo J."/>
            <person name="Sanchez-de la Vega G."/>
            <person name="Aguirre-Liguori J.A."/>
            <person name="Castellanos-Morales G."/>
            <person name="Gutierrez-Guerrero Y.T."/>
            <person name="Aguirre-Dugua X."/>
            <person name="Aguirre-Planter E."/>
            <person name="Tenaillon M.I."/>
            <person name="Lira-Saade R."/>
            <person name="Eguiarte L.E."/>
        </authorList>
    </citation>
    <scope>NUCLEOTIDE SEQUENCE [LARGE SCALE GENOMIC DNA]</scope>
    <source>
        <strain evidence="2">JBR-2021</strain>
    </source>
</reference>
<organism evidence="2 3">
    <name type="scientific">Cucurbita argyrosperma subsp. sororia</name>
    <dbReference type="NCBI Taxonomy" id="37648"/>
    <lineage>
        <taxon>Eukaryota</taxon>
        <taxon>Viridiplantae</taxon>
        <taxon>Streptophyta</taxon>
        <taxon>Embryophyta</taxon>
        <taxon>Tracheophyta</taxon>
        <taxon>Spermatophyta</taxon>
        <taxon>Magnoliopsida</taxon>
        <taxon>eudicotyledons</taxon>
        <taxon>Gunneridae</taxon>
        <taxon>Pentapetalae</taxon>
        <taxon>rosids</taxon>
        <taxon>fabids</taxon>
        <taxon>Cucurbitales</taxon>
        <taxon>Cucurbitaceae</taxon>
        <taxon>Cucurbiteae</taxon>
        <taxon>Cucurbita</taxon>
    </lineage>
</organism>
<evidence type="ECO:0000313" key="3">
    <source>
        <dbReference type="Proteomes" id="UP000685013"/>
    </source>
</evidence>
<proteinExistence type="predicted"/>
<dbReference type="EMBL" id="JAGKQH010000019">
    <property type="protein sequence ID" value="KAG6571769.1"/>
    <property type="molecule type" value="Genomic_DNA"/>
</dbReference>